<evidence type="ECO:0000313" key="2">
    <source>
        <dbReference type="Proteomes" id="UP000289794"/>
    </source>
</evidence>
<sequence>MKRYIALLRGINISGKNKIPMAELKAGFTELGFAEAATYLNSGNVIFSSTVDDIDTLSNKIRLLIKDRFGLDIPVFVISQELLEDIVNHAPDWWGDDSKEIYDNLIFIMPPLSYEKFYEEIGNPNEEYEKSYHYKNAVFWSFCRKDYRKTNWWSKTANSNISGDITIRTANTVRKIVGM</sequence>
<proteinExistence type="predicted"/>
<dbReference type="Proteomes" id="UP000289794">
    <property type="component" value="Chromosome"/>
</dbReference>
<dbReference type="EMBL" id="CP035945">
    <property type="protein sequence ID" value="QBE98457.1"/>
    <property type="molecule type" value="Genomic_DNA"/>
</dbReference>
<accession>A0A4P6M4Y1</accession>
<dbReference type="InterPro" id="IPR012545">
    <property type="entry name" value="DUF1697"/>
</dbReference>
<dbReference type="Gene3D" id="3.30.70.1280">
    <property type="entry name" value="SP0830-like domains"/>
    <property type="match status" value="1"/>
</dbReference>
<dbReference type="KEGG" id="bpro:PMF13cell1_04023"/>
<dbReference type="PIRSF" id="PIRSF008502">
    <property type="entry name" value="UCP008502"/>
    <property type="match status" value="1"/>
</dbReference>
<dbReference type="RefSeq" id="WP_130181880.1">
    <property type="nucleotide sequence ID" value="NZ_CP035945.1"/>
</dbReference>
<organism evidence="1 2">
    <name type="scientific">Blautia producta</name>
    <dbReference type="NCBI Taxonomy" id="33035"/>
    <lineage>
        <taxon>Bacteria</taxon>
        <taxon>Bacillati</taxon>
        <taxon>Bacillota</taxon>
        <taxon>Clostridia</taxon>
        <taxon>Lachnospirales</taxon>
        <taxon>Lachnospiraceae</taxon>
        <taxon>Blautia</taxon>
    </lineage>
</organism>
<gene>
    <name evidence="1" type="ORF">PMF13cell1_04023</name>
</gene>
<dbReference type="PANTHER" id="PTHR36439">
    <property type="entry name" value="BLL4334 PROTEIN"/>
    <property type="match status" value="1"/>
</dbReference>
<protein>
    <recommendedName>
        <fullName evidence="3">DUF1697 domain-containing protein</fullName>
    </recommendedName>
</protein>
<reference evidence="1 2" key="1">
    <citation type="submission" date="2019-01" db="EMBL/GenBank/DDBJ databases">
        <title>PMF-metabolizing Aryl O-demethylase.</title>
        <authorList>
            <person name="Kim M."/>
        </authorList>
    </citation>
    <scope>NUCLEOTIDE SEQUENCE [LARGE SCALE GENOMIC DNA]</scope>
    <source>
        <strain evidence="1 2">PMF1</strain>
    </source>
</reference>
<dbReference type="Pfam" id="PF08002">
    <property type="entry name" value="DUF1697"/>
    <property type="match status" value="1"/>
</dbReference>
<name>A0A4P6M4Y1_9FIRM</name>
<dbReference type="Gene3D" id="3.30.70.1260">
    <property type="entry name" value="bacterial protein sp0830 like"/>
    <property type="match status" value="1"/>
</dbReference>
<dbReference type="PANTHER" id="PTHR36439:SF1">
    <property type="entry name" value="DUF1697 DOMAIN-CONTAINING PROTEIN"/>
    <property type="match status" value="1"/>
</dbReference>
<dbReference type="AlphaFoldDB" id="A0A4P6M4Y1"/>
<evidence type="ECO:0008006" key="3">
    <source>
        <dbReference type="Google" id="ProtNLM"/>
    </source>
</evidence>
<dbReference type="SUPFAM" id="SSF160379">
    <property type="entry name" value="SP0830-like"/>
    <property type="match status" value="1"/>
</dbReference>
<evidence type="ECO:0000313" key="1">
    <source>
        <dbReference type="EMBL" id="QBE98457.1"/>
    </source>
</evidence>